<evidence type="ECO:0000256" key="2">
    <source>
        <dbReference type="ARBA" id="ARBA00023125"/>
    </source>
</evidence>
<dbReference type="SMART" id="SM00717">
    <property type="entry name" value="SANT"/>
    <property type="match status" value="2"/>
</dbReference>
<feature type="domain" description="Myb-like" evidence="3">
    <location>
        <begin position="18"/>
        <end position="62"/>
    </location>
</feature>
<dbReference type="AlphaFoldDB" id="A2E239"/>
<dbReference type="InterPro" id="IPR009057">
    <property type="entry name" value="Homeodomain-like_sf"/>
</dbReference>
<dbReference type="PROSITE" id="PS50090">
    <property type="entry name" value="MYB_LIKE"/>
    <property type="match status" value="2"/>
</dbReference>
<dbReference type="Pfam" id="PF13921">
    <property type="entry name" value="Myb_DNA-bind_6"/>
    <property type="match status" value="1"/>
</dbReference>
<evidence type="ECO:0000259" key="3">
    <source>
        <dbReference type="PROSITE" id="PS50090"/>
    </source>
</evidence>
<evidence type="ECO:0000313" key="6">
    <source>
        <dbReference type="Proteomes" id="UP000001542"/>
    </source>
</evidence>
<dbReference type="SUPFAM" id="SSF46689">
    <property type="entry name" value="Homeodomain-like"/>
    <property type="match status" value="1"/>
</dbReference>
<dbReference type="VEuPathDB" id="TrichDB:TVAGG3_1048980"/>
<dbReference type="GO" id="GO:0006355">
    <property type="term" value="P:regulation of DNA-templated transcription"/>
    <property type="evidence" value="ECO:0000318"/>
    <property type="project" value="GO_Central"/>
</dbReference>
<name>A2E239_TRIV3</name>
<dbReference type="InterPro" id="IPR001005">
    <property type="entry name" value="SANT/Myb"/>
</dbReference>
<dbReference type="SMR" id="A2E239"/>
<dbReference type="EMBL" id="DS113288">
    <property type="protein sequence ID" value="EAY13253.1"/>
    <property type="molecule type" value="Genomic_DNA"/>
</dbReference>
<feature type="domain" description="Myb-like" evidence="3">
    <location>
        <begin position="63"/>
        <end position="108"/>
    </location>
</feature>
<dbReference type="FunFam" id="1.10.10.60:FF:000010">
    <property type="entry name" value="Transcriptional activator Myb isoform A"/>
    <property type="match status" value="1"/>
</dbReference>
<dbReference type="InParanoid" id="A2E239"/>
<keyword evidence="6" id="KW-1185">Reference proteome</keyword>
<dbReference type="PROSITE" id="PS51294">
    <property type="entry name" value="HTH_MYB"/>
    <property type="match status" value="2"/>
</dbReference>
<dbReference type="PANTHER" id="PTHR45614:SF69">
    <property type="entry name" value="CHROMOSOME UNDETERMINED SCAFFOLD_38, WHOLE GENOME SHOTGUN SEQUENCE"/>
    <property type="match status" value="1"/>
</dbReference>
<dbReference type="Proteomes" id="UP000001542">
    <property type="component" value="Unassembled WGS sequence"/>
</dbReference>
<dbReference type="InterPro" id="IPR017930">
    <property type="entry name" value="Myb_dom"/>
</dbReference>
<feature type="domain" description="HTH myb-type" evidence="4">
    <location>
        <begin position="71"/>
        <end position="117"/>
    </location>
</feature>
<feature type="domain" description="HTH myb-type" evidence="4">
    <location>
        <begin position="18"/>
        <end position="66"/>
    </location>
</feature>
<proteinExistence type="predicted"/>
<dbReference type="STRING" id="5722.A2E239"/>
<organism evidence="5 6">
    <name type="scientific">Trichomonas vaginalis (strain ATCC PRA-98 / G3)</name>
    <dbReference type="NCBI Taxonomy" id="412133"/>
    <lineage>
        <taxon>Eukaryota</taxon>
        <taxon>Metamonada</taxon>
        <taxon>Parabasalia</taxon>
        <taxon>Trichomonadida</taxon>
        <taxon>Trichomonadidae</taxon>
        <taxon>Trichomonas</taxon>
    </lineage>
</organism>
<reference evidence="5" key="2">
    <citation type="journal article" date="2007" name="Science">
        <title>Draft genome sequence of the sexually transmitted pathogen Trichomonas vaginalis.</title>
        <authorList>
            <person name="Carlton J.M."/>
            <person name="Hirt R.P."/>
            <person name="Silva J.C."/>
            <person name="Delcher A.L."/>
            <person name="Schatz M."/>
            <person name="Zhao Q."/>
            <person name="Wortman J.R."/>
            <person name="Bidwell S.L."/>
            <person name="Alsmark U.C.M."/>
            <person name="Besteiro S."/>
            <person name="Sicheritz-Ponten T."/>
            <person name="Noel C.J."/>
            <person name="Dacks J.B."/>
            <person name="Foster P.G."/>
            <person name="Simillion C."/>
            <person name="Van de Peer Y."/>
            <person name="Miranda-Saavedra D."/>
            <person name="Barton G.J."/>
            <person name="Westrop G.D."/>
            <person name="Mueller S."/>
            <person name="Dessi D."/>
            <person name="Fiori P.L."/>
            <person name="Ren Q."/>
            <person name="Paulsen I."/>
            <person name="Zhang H."/>
            <person name="Bastida-Corcuera F.D."/>
            <person name="Simoes-Barbosa A."/>
            <person name="Brown M.T."/>
            <person name="Hayes R.D."/>
            <person name="Mukherjee M."/>
            <person name="Okumura C.Y."/>
            <person name="Schneider R."/>
            <person name="Smith A.J."/>
            <person name="Vanacova S."/>
            <person name="Villalvazo M."/>
            <person name="Haas B.J."/>
            <person name="Pertea M."/>
            <person name="Feldblyum T.V."/>
            <person name="Utterback T.R."/>
            <person name="Shu C.L."/>
            <person name="Osoegawa K."/>
            <person name="de Jong P.J."/>
            <person name="Hrdy I."/>
            <person name="Horvathova L."/>
            <person name="Zubacova Z."/>
            <person name="Dolezal P."/>
            <person name="Malik S.B."/>
            <person name="Logsdon J.M. Jr."/>
            <person name="Henze K."/>
            <person name="Gupta A."/>
            <person name="Wang C.C."/>
            <person name="Dunne R.L."/>
            <person name="Upcroft J.A."/>
            <person name="Upcroft P."/>
            <person name="White O."/>
            <person name="Salzberg S.L."/>
            <person name="Tang P."/>
            <person name="Chiu C.-H."/>
            <person name="Lee Y.-S."/>
            <person name="Embley T.M."/>
            <person name="Coombs G.H."/>
            <person name="Mottram J.C."/>
            <person name="Tachezy J."/>
            <person name="Fraser-Liggett C.M."/>
            <person name="Johnson P.J."/>
        </authorList>
    </citation>
    <scope>NUCLEOTIDE SEQUENCE [LARGE SCALE GENOMIC DNA]</scope>
    <source>
        <strain evidence="5">G3</strain>
    </source>
</reference>
<dbReference type="GO" id="GO:0000978">
    <property type="term" value="F:RNA polymerase II cis-regulatory region sequence-specific DNA binding"/>
    <property type="evidence" value="ECO:0000318"/>
    <property type="project" value="GO_Central"/>
</dbReference>
<evidence type="ECO:0000259" key="4">
    <source>
        <dbReference type="PROSITE" id="PS51294"/>
    </source>
</evidence>
<sequence>MEQSPMQKRTHEKSCHIKFTPEEDDKLREIVEQIGTSSWPNVAKYLKGRTSRQCRDRWNHYLSPQANLTEWSADDEELLLSLYRQYGTKWAFISSHFPGRTAACVRTHCCRLQRIIERNSTKASQTMQPVQQSQITMVNIVPDYSPIYQPPYIPQPVQQYIPQPNPYAFNRLPSIYQLIL</sequence>
<dbReference type="PANTHER" id="PTHR45614">
    <property type="entry name" value="MYB PROTEIN-RELATED"/>
    <property type="match status" value="1"/>
</dbReference>
<dbReference type="Gene3D" id="1.10.10.60">
    <property type="entry name" value="Homeodomain-like"/>
    <property type="match status" value="2"/>
</dbReference>
<dbReference type="RefSeq" id="XP_001325476.1">
    <property type="nucleotide sequence ID" value="XM_001325441.1"/>
</dbReference>
<evidence type="ECO:0000256" key="1">
    <source>
        <dbReference type="ARBA" id="ARBA00022737"/>
    </source>
</evidence>
<dbReference type="eggNOG" id="KOG0048">
    <property type="taxonomic scope" value="Eukaryota"/>
</dbReference>
<reference evidence="5" key="1">
    <citation type="submission" date="2006-10" db="EMBL/GenBank/DDBJ databases">
        <authorList>
            <person name="Amadeo P."/>
            <person name="Zhao Q."/>
            <person name="Wortman J."/>
            <person name="Fraser-Liggett C."/>
            <person name="Carlton J."/>
        </authorList>
    </citation>
    <scope>NUCLEOTIDE SEQUENCE</scope>
    <source>
        <strain evidence="5">G3</strain>
    </source>
</reference>
<dbReference type="CDD" id="cd00167">
    <property type="entry name" value="SANT"/>
    <property type="match status" value="2"/>
</dbReference>
<protein>
    <submittedName>
        <fullName evidence="5">Myb-like DNA-binding domain containing protein</fullName>
    </submittedName>
</protein>
<dbReference type="GO" id="GO:0005634">
    <property type="term" value="C:nucleus"/>
    <property type="evidence" value="ECO:0000318"/>
    <property type="project" value="GO_Central"/>
</dbReference>
<dbReference type="VEuPathDB" id="TrichDB:TVAG_463870"/>
<keyword evidence="2 5" id="KW-0238">DNA-binding</keyword>
<dbReference type="OrthoDB" id="2143914at2759"/>
<accession>A2E239</accession>
<dbReference type="InterPro" id="IPR050560">
    <property type="entry name" value="MYB_TF"/>
</dbReference>
<gene>
    <name evidence="5" type="ORF">TVAG_463870</name>
</gene>
<dbReference type="KEGG" id="tva:4771229"/>
<evidence type="ECO:0000313" key="5">
    <source>
        <dbReference type="EMBL" id="EAY13253.1"/>
    </source>
</evidence>
<keyword evidence="1" id="KW-0677">Repeat</keyword>
<dbReference type="GO" id="GO:0000981">
    <property type="term" value="F:DNA-binding transcription factor activity, RNA polymerase II-specific"/>
    <property type="evidence" value="ECO:0000318"/>
    <property type="project" value="GO_Central"/>
</dbReference>